<accession>A0A2C5YVT3</accession>
<evidence type="ECO:0000256" key="2">
    <source>
        <dbReference type="SAM" id="SignalP"/>
    </source>
</evidence>
<evidence type="ECO:0000313" key="4">
    <source>
        <dbReference type="Proteomes" id="UP000226431"/>
    </source>
</evidence>
<feature type="compositionally biased region" description="Basic and acidic residues" evidence="1">
    <location>
        <begin position="105"/>
        <end position="122"/>
    </location>
</feature>
<proteinExistence type="predicted"/>
<evidence type="ECO:0000256" key="1">
    <source>
        <dbReference type="SAM" id="MobiDB-lite"/>
    </source>
</evidence>
<dbReference type="OrthoDB" id="10298515at2759"/>
<organism evidence="3 4">
    <name type="scientific">Ophiocordyceps camponoti-rufipedis</name>
    <dbReference type="NCBI Taxonomy" id="2004952"/>
    <lineage>
        <taxon>Eukaryota</taxon>
        <taxon>Fungi</taxon>
        <taxon>Dikarya</taxon>
        <taxon>Ascomycota</taxon>
        <taxon>Pezizomycotina</taxon>
        <taxon>Sordariomycetes</taxon>
        <taxon>Hypocreomycetidae</taxon>
        <taxon>Hypocreales</taxon>
        <taxon>Ophiocordycipitaceae</taxon>
        <taxon>Ophiocordyceps</taxon>
    </lineage>
</organism>
<feature type="signal peptide" evidence="2">
    <location>
        <begin position="1"/>
        <end position="18"/>
    </location>
</feature>
<reference evidence="3 4" key="1">
    <citation type="submission" date="2017-06" db="EMBL/GenBank/DDBJ databases">
        <title>Ant-infecting Ophiocordyceps genomes reveal a high diversity of potential behavioral manipulation genes and a possible major role for enterotoxins.</title>
        <authorList>
            <person name="De Bekker C."/>
            <person name="Evans H.C."/>
            <person name="Brachmann A."/>
            <person name="Hughes D.P."/>
        </authorList>
    </citation>
    <scope>NUCLEOTIDE SEQUENCE [LARGE SCALE GENOMIC DNA]</scope>
    <source>
        <strain evidence="3 4">Map16</strain>
    </source>
</reference>
<evidence type="ECO:0000313" key="3">
    <source>
        <dbReference type="EMBL" id="PHH72867.1"/>
    </source>
</evidence>
<sequence length="281" mass="32083">MLAALLLSVFAAIGSVQAASPLRRIHWPKTYGVDKTKFFSLVAQPLDSMPTVGGLNLSAFDAEYRREWITTLTGRHVVAYWPRVSACDITLVLEHTKPNPMDNQYTRKEDNPPKKRIQDPGPKWHNDTAEPIIFWRTEADDLIQSDFITGNPLALVRTLPAITETPRYVKLRCKRDIDRRDPFHSIVRGVYGPEMAVPEGVLYVCPPDEAQIAYDRYRFPHLSPPEAPIFLQWSYRGLPLDRGCVGVTLIAVKANNPREHWKAWTQACDMWEDGKCLWQSD</sequence>
<keyword evidence="4" id="KW-1185">Reference proteome</keyword>
<feature type="region of interest" description="Disordered" evidence="1">
    <location>
        <begin position="100"/>
        <end position="122"/>
    </location>
</feature>
<dbReference type="Proteomes" id="UP000226431">
    <property type="component" value="Unassembled WGS sequence"/>
</dbReference>
<comment type="caution">
    <text evidence="3">The sequence shown here is derived from an EMBL/GenBank/DDBJ whole genome shotgun (WGS) entry which is preliminary data.</text>
</comment>
<dbReference type="AlphaFoldDB" id="A0A2C5YVT3"/>
<feature type="chain" id="PRO_5012632222" evidence="2">
    <location>
        <begin position="19"/>
        <end position="281"/>
    </location>
</feature>
<keyword evidence="2" id="KW-0732">Signal</keyword>
<name>A0A2C5YVT3_9HYPO</name>
<protein>
    <submittedName>
        <fullName evidence="3">Uncharacterized protein</fullName>
    </submittedName>
</protein>
<gene>
    <name evidence="3" type="ORF">CDD80_4208</name>
</gene>
<dbReference type="EMBL" id="NJES01000387">
    <property type="protein sequence ID" value="PHH72867.1"/>
    <property type="molecule type" value="Genomic_DNA"/>
</dbReference>